<dbReference type="SUPFAM" id="SSF55781">
    <property type="entry name" value="GAF domain-like"/>
    <property type="match status" value="1"/>
</dbReference>
<name>A0ABX1MCS1_9CYAN</name>
<dbReference type="InterPro" id="IPR000719">
    <property type="entry name" value="Prot_kinase_dom"/>
</dbReference>
<dbReference type="Gene3D" id="3.30.565.10">
    <property type="entry name" value="Histidine kinase-like ATPase, C-terminal domain"/>
    <property type="match status" value="1"/>
</dbReference>
<dbReference type="PROSITE" id="PS50011">
    <property type="entry name" value="PROTEIN_KINASE_DOM"/>
    <property type="match status" value="1"/>
</dbReference>
<dbReference type="Gene3D" id="1.10.287.130">
    <property type="match status" value="1"/>
</dbReference>
<dbReference type="PANTHER" id="PTHR43642:SF1">
    <property type="entry name" value="HYBRID SIGNAL TRANSDUCTION HISTIDINE KINASE G"/>
    <property type="match status" value="1"/>
</dbReference>
<evidence type="ECO:0000313" key="10">
    <source>
        <dbReference type="Proteomes" id="UP000762253"/>
    </source>
</evidence>
<dbReference type="InterPro" id="IPR011009">
    <property type="entry name" value="Kinase-like_dom_sf"/>
</dbReference>
<keyword evidence="5" id="KW-0902">Two-component regulatory system</keyword>
<evidence type="ECO:0000313" key="9">
    <source>
        <dbReference type="EMBL" id="NMF63717.1"/>
    </source>
</evidence>
<dbReference type="SMART" id="SM00065">
    <property type="entry name" value="GAF"/>
    <property type="match status" value="1"/>
</dbReference>
<dbReference type="Pfam" id="PF01590">
    <property type="entry name" value="GAF"/>
    <property type="match status" value="1"/>
</dbReference>
<protein>
    <recommendedName>
        <fullName evidence="2">histidine kinase</fullName>
        <ecNumber evidence="2">2.7.13.3</ecNumber>
    </recommendedName>
</protein>
<dbReference type="Pfam" id="PF02518">
    <property type="entry name" value="HATPase_c"/>
    <property type="match status" value="1"/>
</dbReference>
<dbReference type="Gene3D" id="3.40.50.300">
    <property type="entry name" value="P-loop containing nucleotide triphosphate hydrolases"/>
    <property type="match status" value="1"/>
</dbReference>
<proteinExistence type="predicted"/>
<dbReference type="InterPro" id="IPR005467">
    <property type="entry name" value="His_kinase_dom"/>
</dbReference>
<dbReference type="Gene3D" id="1.10.510.10">
    <property type="entry name" value="Transferase(Phosphotransferase) domain 1"/>
    <property type="match status" value="1"/>
</dbReference>
<dbReference type="EC" id="2.7.13.3" evidence="2"/>
<dbReference type="InterPro" id="IPR041664">
    <property type="entry name" value="AAA_16"/>
</dbReference>
<dbReference type="PANTHER" id="PTHR43642">
    <property type="entry name" value="HYBRID SIGNAL TRANSDUCTION HISTIDINE KINASE G"/>
    <property type="match status" value="1"/>
</dbReference>
<feature type="coiled-coil region" evidence="6">
    <location>
        <begin position="1509"/>
        <end position="1557"/>
    </location>
</feature>
<dbReference type="InterPro" id="IPR003594">
    <property type="entry name" value="HATPase_dom"/>
</dbReference>
<evidence type="ECO:0000259" key="7">
    <source>
        <dbReference type="PROSITE" id="PS50011"/>
    </source>
</evidence>
<keyword evidence="4 9" id="KW-0808">Transferase</keyword>
<dbReference type="InterPro" id="IPR053159">
    <property type="entry name" value="Hybrid_Histidine_Kinase"/>
</dbReference>
<dbReference type="PRINTS" id="PR00344">
    <property type="entry name" value="BCTRLSENSOR"/>
</dbReference>
<evidence type="ECO:0000259" key="8">
    <source>
        <dbReference type="PROSITE" id="PS50109"/>
    </source>
</evidence>
<dbReference type="Pfam" id="PF13191">
    <property type="entry name" value="AAA_16"/>
    <property type="match status" value="1"/>
</dbReference>
<dbReference type="SUPFAM" id="SSF56112">
    <property type="entry name" value="Protein kinase-like (PK-like)"/>
    <property type="match status" value="1"/>
</dbReference>
<dbReference type="SUPFAM" id="SSF55874">
    <property type="entry name" value="ATPase domain of HSP90 chaperone/DNA topoisomerase II/histidine kinase"/>
    <property type="match status" value="1"/>
</dbReference>
<dbReference type="SUPFAM" id="SSF47384">
    <property type="entry name" value="Homodimeric domain of signal transducing histidine kinase"/>
    <property type="match status" value="1"/>
</dbReference>
<dbReference type="GO" id="GO:0004674">
    <property type="term" value="F:protein serine/threonine kinase activity"/>
    <property type="evidence" value="ECO:0007669"/>
    <property type="project" value="UniProtKB-KW"/>
</dbReference>
<dbReference type="InterPro" id="IPR036890">
    <property type="entry name" value="HATPase_C_sf"/>
</dbReference>
<dbReference type="SUPFAM" id="SSF52540">
    <property type="entry name" value="P-loop containing nucleoside triphosphate hydrolases"/>
    <property type="match status" value="1"/>
</dbReference>
<evidence type="ECO:0000256" key="3">
    <source>
        <dbReference type="ARBA" id="ARBA00022553"/>
    </source>
</evidence>
<dbReference type="CDD" id="cd00082">
    <property type="entry name" value="HisKA"/>
    <property type="match status" value="1"/>
</dbReference>
<dbReference type="Proteomes" id="UP000762253">
    <property type="component" value="Unassembled WGS sequence"/>
</dbReference>
<dbReference type="InterPro" id="IPR029016">
    <property type="entry name" value="GAF-like_dom_sf"/>
</dbReference>
<organism evidence="9 10">
    <name type="scientific">Brasilonema octagenarum UFV-OR1</name>
    <dbReference type="NCBI Taxonomy" id="417115"/>
    <lineage>
        <taxon>Bacteria</taxon>
        <taxon>Bacillati</taxon>
        <taxon>Cyanobacteriota</taxon>
        <taxon>Cyanophyceae</taxon>
        <taxon>Nostocales</taxon>
        <taxon>Scytonemataceae</taxon>
        <taxon>Brasilonema</taxon>
        <taxon>Octagenarum group</taxon>
    </lineage>
</organism>
<dbReference type="Pfam" id="PF00069">
    <property type="entry name" value="Pkinase"/>
    <property type="match status" value="1"/>
</dbReference>
<evidence type="ECO:0000256" key="5">
    <source>
        <dbReference type="ARBA" id="ARBA00023012"/>
    </source>
</evidence>
<dbReference type="InterPro" id="IPR036097">
    <property type="entry name" value="HisK_dim/P_sf"/>
</dbReference>
<keyword evidence="9" id="KW-0723">Serine/threonine-protein kinase</keyword>
<sequence>MITIPGIEVSTHIYESANTLVYRGMRTQDKKPVILKVLNKKYPTPEELARYKQEFEIISSLNIFGVINAYTLVKYQRTLVIILEDFGGESLRSFIQTRKLTLAEFILIGIQSVDSLARIHSANIIHKDINPSNIVYNSENGELKLIDFGISTVFYQKSFITKNVDTLEGTPAYTSPELTGRMNRSFDYRADFYSLGVTFYELLTSQLPFETTDLMELVHCHIAKQPVPPHEVNPEIPLVISNLVMKLLAKNADDRYQSAWGIKADLEESLFQLVTNGKISNLPIACQDVSQKFQIIQKLYHREREIETLLTAFGRVNDINHDTPPRSEMMLISGYSGVGKSALVQEFYKLLTQQQGYFISGKFDEFSRNIPYSGLIQAFQQLIKQLLTESESQINLWRKKLLEAFGSNGQMLIDVIPEVELIVGKQSSLPVLSSTEFQNRFHLIFKHFIQVFTQPEHPLVIFIDDLQWVDNASMQLIQLLMTAENSQYLFLIGAYRDNEVDGNHLLKLTLDKIQKSGTIVNYLHLEPLDLQNVNQLIVDTFNCSFDKGKCLAELLVRKTNGNPFFVNQFLQSLYQERLVDFDLSPVTYERRWRWNLEQIQARDFTDNVVELMVSKIQKLSSDTQEVLKLAACIGHQFDIQTIANISEKLPEEILKSLCEPIEEGFILLLKDAYKSIDPDSLQETDSVKGEYKFAHDRIQQAAYFLIPQEHRSAVHQKVGQLLLKNTPQDKRERKNFDIVNQLNLSIELINHQSYRDELASLNLMAAKRAKGSVAYEPALRYLQIAMDLLAENSWDKQYDLTLALYVEATDAAYLNTNFEEMERLAEVVLCNAKTLLDTIKIYEVKIQAYMAQNQPLQALEIVLPVVKSLGVNFPDKLSQSNIWIGLLKTKISLVGHRIEDLIDLPTMTNSYKMAAIDLLSQVRVAAYLTSPPLYSLIVFEEINLLIKYGNTFDSAFVYAAYGMILCGVVGDIDSGYRFGQLAMKTLDKFNMTRKKNRAMHVINSFIKNWKEHGNRTLEPLIEAYKRGKENGDFEFCGYSAFMYSFNAYCVGENLRKLEQQICSYSQTMNQLKQQTIFNYLQILHRTISQLMDESEDKCSCQFLGEFYNEEKMLPLHLEANDKTAICNIYFHKMILCYLFQNYHEAVKNAELAQKYLGSATASLLIPLFYLYDSLARLAVFKDVAESKQKFLLKQVTNNQKKMKKWADHAPMNYLHKFYLVEAERDRVLGKNREAREYYDRAIALAHEHEYLNEEALAYELAAKFYIDRNQDHLARHYLQDAHYAYQLWGATAKVKDLEAQYPQFLSQAHKTDLKTTLSTSTTGQNISHVLDLLSVLKGTQTISGEIILHNLLAKLMKIVIENAGAQKGFLILHSQTKSLNEEDNWVIEATGSADSDEVTIMQSIPINSVNTDNLHPFLSTAIINYVARTRENVVLNDALHEGQFTRDRYILTAQSKSILCTPLLYKAKLSGILYLENNLTTGAFTPERVEVLRILSAQAAISIENSRLYEQLEDHSRTLEQKVKQRTQQLQQKNQELANLLQKLKATQSQIIAQEKLASLGALTAGIAHEIKNPLNFVNNFAELSVELTQELLEEISSQKDRLDPESRENIEEILNDLKQNAKKINEHGTRADNIVRGMLMHSRGQTGDRQLTDINALLAEAISLTYHGMRAKNPSFNMNIETEYDDKLGKLNVVPQSMSRAFINIIHNACYAACKKKKRLYVDVEHEAEGFSPILFVRTKDLGEEVEIHIRDNGEGIPQKALDKIFNPFFTTKPPGEGTGLGLSITHDIIVQQHQGNIRVETEMGSYTKFIITLPKVVP</sequence>
<dbReference type="EMBL" id="QMEC01000044">
    <property type="protein sequence ID" value="NMF63717.1"/>
    <property type="molecule type" value="Genomic_DNA"/>
</dbReference>
<reference evidence="9 10" key="1">
    <citation type="submission" date="2018-06" db="EMBL/GenBank/DDBJ databases">
        <title>Comparative genomics of Brasilonema spp. strains.</title>
        <authorList>
            <person name="Alvarenga D.O."/>
            <person name="Fiore M.F."/>
            <person name="Varani A.M."/>
        </authorList>
    </citation>
    <scope>NUCLEOTIDE SEQUENCE [LARGE SCALE GENOMIC DNA]</scope>
    <source>
        <strain evidence="9 10">UFV-OR1</strain>
    </source>
</reference>
<dbReference type="InterPro" id="IPR027417">
    <property type="entry name" value="P-loop_NTPase"/>
</dbReference>
<evidence type="ECO:0000256" key="4">
    <source>
        <dbReference type="ARBA" id="ARBA00022777"/>
    </source>
</evidence>
<dbReference type="InterPro" id="IPR003661">
    <property type="entry name" value="HisK_dim/P_dom"/>
</dbReference>
<keyword evidence="4 9" id="KW-0418">Kinase</keyword>
<keyword evidence="10" id="KW-1185">Reference proteome</keyword>
<dbReference type="InterPro" id="IPR003018">
    <property type="entry name" value="GAF"/>
</dbReference>
<dbReference type="CDD" id="cd14014">
    <property type="entry name" value="STKc_PknB_like"/>
    <property type="match status" value="1"/>
</dbReference>
<evidence type="ECO:0000256" key="6">
    <source>
        <dbReference type="SAM" id="Coils"/>
    </source>
</evidence>
<keyword evidence="6" id="KW-0175">Coiled coil</keyword>
<dbReference type="Gene3D" id="3.30.450.40">
    <property type="match status" value="1"/>
</dbReference>
<keyword evidence="3" id="KW-0597">Phosphoprotein</keyword>
<dbReference type="InterPro" id="IPR004358">
    <property type="entry name" value="Sig_transdc_His_kin-like_C"/>
</dbReference>
<feature type="domain" description="Protein kinase" evidence="7">
    <location>
        <begin position="7"/>
        <end position="271"/>
    </location>
</feature>
<gene>
    <name evidence="9" type="ORF">DP115_13460</name>
</gene>
<dbReference type="SMART" id="SM00387">
    <property type="entry name" value="HATPase_c"/>
    <property type="match status" value="1"/>
</dbReference>
<accession>A0ABX1MCS1</accession>
<comment type="caution">
    <text evidence="9">The sequence shown here is derived from an EMBL/GenBank/DDBJ whole genome shotgun (WGS) entry which is preliminary data.</text>
</comment>
<dbReference type="SMART" id="SM00388">
    <property type="entry name" value="HisKA"/>
    <property type="match status" value="1"/>
</dbReference>
<dbReference type="RefSeq" id="WP_169265303.1">
    <property type="nucleotide sequence ID" value="NZ_QMEC01000044.1"/>
</dbReference>
<comment type="catalytic activity">
    <reaction evidence="1">
        <text>ATP + protein L-histidine = ADP + protein N-phospho-L-histidine.</text>
        <dbReference type="EC" id="2.7.13.3"/>
    </reaction>
</comment>
<evidence type="ECO:0000256" key="1">
    <source>
        <dbReference type="ARBA" id="ARBA00000085"/>
    </source>
</evidence>
<feature type="domain" description="Histidine kinase" evidence="8">
    <location>
        <begin position="1566"/>
        <end position="1819"/>
    </location>
</feature>
<evidence type="ECO:0000256" key="2">
    <source>
        <dbReference type="ARBA" id="ARBA00012438"/>
    </source>
</evidence>
<dbReference type="PROSITE" id="PS50109">
    <property type="entry name" value="HIS_KIN"/>
    <property type="match status" value="1"/>
</dbReference>